<dbReference type="RefSeq" id="WP_085289544.1">
    <property type="nucleotide sequence ID" value="NZ_NCXM01000008.1"/>
</dbReference>
<comment type="caution">
    <text evidence="1">The sequence shown here is derived from an EMBL/GenBank/DDBJ whole genome shotgun (WGS) entry which is preliminary data.</text>
</comment>
<dbReference type="Proteomes" id="UP000242320">
    <property type="component" value="Unassembled WGS sequence"/>
</dbReference>
<dbReference type="Pfam" id="PF10604">
    <property type="entry name" value="Polyketide_cyc2"/>
    <property type="match status" value="1"/>
</dbReference>
<dbReference type="Gene3D" id="3.30.530.20">
    <property type="match status" value="1"/>
</dbReference>
<dbReference type="InterPro" id="IPR019587">
    <property type="entry name" value="Polyketide_cyclase/dehydratase"/>
</dbReference>
<dbReference type="EMBL" id="NCXM01000008">
    <property type="protein sequence ID" value="OSC29192.1"/>
    <property type="molecule type" value="Genomic_DNA"/>
</dbReference>
<keyword evidence="2" id="KW-1185">Reference proteome</keyword>
<dbReference type="SUPFAM" id="SSF55961">
    <property type="entry name" value="Bet v1-like"/>
    <property type="match status" value="1"/>
</dbReference>
<sequence length="157" mass="17335">MSAAERYVVTRTIAATPAEVFAVLADPSRHRNTEPTDWVRDAVDTAPITAAGQMFAMNMFLTQAGGDYVTYNLVNVFERDHAIGWLPGILDDSGNHTPGGWFWRYDLAPNGDRTDVTLTYDWSGTPRAFRDRVGQMPIFAEDYLAESLATLEGTVAS</sequence>
<accession>A0A1X2L5E2</accession>
<name>A0A1X2L5E2_9MYCO</name>
<evidence type="ECO:0000313" key="2">
    <source>
        <dbReference type="Proteomes" id="UP000242320"/>
    </source>
</evidence>
<dbReference type="AlphaFoldDB" id="A0A1X2L5E2"/>
<protein>
    <submittedName>
        <fullName evidence="1">ATPase</fullName>
    </submittedName>
</protein>
<gene>
    <name evidence="1" type="ORF">B8W69_09275</name>
</gene>
<organism evidence="1 2">
    <name type="scientific">Mycolicibacterium vulneris</name>
    <dbReference type="NCBI Taxonomy" id="547163"/>
    <lineage>
        <taxon>Bacteria</taxon>
        <taxon>Bacillati</taxon>
        <taxon>Actinomycetota</taxon>
        <taxon>Actinomycetes</taxon>
        <taxon>Mycobacteriales</taxon>
        <taxon>Mycobacteriaceae</taxon>
        <taxon>Mycolicibacterium</taxon>
    </lineage>
</organism>
<evidence type="ECO:0000313" key="1">
    <source>
        <dbReference type="EMBL" id="OSC29192.1"/>
    </source>
</evidence>
<proteinExistence type="predicted"/>
<dbReference type="InterPro" id="IPR023393">
    <property type="entry name" value="START-like_dom_sf"/>
</dbReference>
<dbReference type="OrthoDB" id="6624781at2"/>
<reference evidence="1 2" key="1">
    <citation type="submission" date="2017-04" db="EMBL/GenBank/DDBJ databases">
        <title>The new phylogeny of genus Mycobacterium.</title>
        <authorList>
            <person name="Tortoli E."/>
            <person name="Trovato A."/>
            <person name="Cirillo D.M."/>
        </authorList>
    </citation>
    <scope>NUCLEOTIDE SEQUENCE [LARGE SCALE GENOMIC DNA]</scope>
    <source>
        <strain evidence="1 2">DSM 45247</strain>
    </source>
</reference>